<evidence type="ECO:0000313" key="4">
    <source>
        <dbReference type="Proteomes" id="UP000019184"/>
    </source>
</evidence>
<dbReference type="InterPro" id="IPR041494">
    <property type="entry name" value="PIN7"/>
</dbReference>
<sequence length="244" mass="27287">MLNGDTQPQAEPRASDSEASEEASLNGYVAEIADFDAKRHRVLLIDLENCPNQIYQLQKNLEQFSQVVICYAQSGAKIPLDWLMPLSATVNTNKLKIFKMTNSGKNAADFGICFFSGVLMQQLQQETHFVIISNDTDLDHVVNLLKSQGRSAERIGTKKEEKQITSTETTVLLSPIKTYCMHLVTYSKNRPAKKDTLLNSIKNKFKDAPEIAVDVFNLLTTQGAVIISENKVSYNDKKIKELAN</sequence>
<feature type="domain" description="PIN-like" evidence="2">
    <location>
        <begin position="44"/>
        <end position="149"/>
    </location>
</feature>
<keyword evidence="4" id="KW-1185">Reference proteome</keyword>
<comment type="caution">
    <text evidence="3">The sequence shown here is derived from an EMBL/GenBank/DDBJ whole genome shotgun (WGS) entry which is preliminary data.</text>
</comment>
<gene>
    <name evidence="3" type="ORF">BN874_890010</name>
</gene>
<dbReference type="Proteomes" id="UP000019184">
    <property type="component" value="Unassembled WGS sequence"/>
</dbReference>
<feature type="region of interest" description="Disordered" evidence="1">
    <location>
        <begin position="1"/>
        <end position="22"/>
    </location>
</feature>
<reference evidence="3 4" key="1">
    <citation type="journal article" date="2014" name="ISME J.">
        <title>Candidatus Competibacter-lineage genomes retrieved from metagenomes reveal functional metabolic diversity.</title>
        <authorList>
            <person name="McIlroy S.J."/>
            <person name="Albertsen M."/>
            <person name="Andresen E.K."/>
            <person name="Saunders A.M."/>
            <person name="Kristiansen R."/>
            <person name="Stokholm-Bjerregaard M."/>
            <person name="Nielsen K.L."/>
            <person name="Nielsen P.H."/>
        </authorList>
    </citation>
    <scope>NUCLEOTIDE SEQUENCE [LARGE SCALE GENOMIC DNA]</scope>
    <source>
        <strain evidence="3 4">Run_B_J11</strain>
    </source>
</reference>
<evidence type="ECO:0000259" key="2">
    <source>
        <dbReference type="Pfam" id="PF18475"/>
    </source>
</evidence>
<evidence type="ECO:0000256" key="1">
    <source>
        <dbReference type="SAM" id="MobiDB-lite"/>
    </source>
</evidence>
<organism evidence="3 4">
    <name type="scientific">Candidatus Contendobacter odensis Run_B_J11</name>
    <dbReference type="NCBI Taxonomy" id="1400861"/>
    <lineage>
        <taxon>Bacteria</taxon>
        <taxon>Pseudomonadati</taxon>
        <taxon>Pseudomonadota</taxon>
        <taxon>Gammaproteobacteria</taxon>
        <taxon>Candidatus Competibacteraceae</taxon>
        <taxon>Candidatus Contendibacter</taxon>
    </lineage>
</organism>
<accession>A0A7U7J6D7</accession>
<dbReference type="EMBL" id="CBTK010000308">
    <property type="protein sequence ID" value="CDH47680.1"/>
    <property type="molecule type" value="Genomic_DNA"/>
</dbReference>
<name>A0A7U7J6D7_9GAMM</name>
<dbReference type="AlphaFoldDB" id="A0A7U7J6D7"/>
<proteinExistence type="predicted"/>
<dbReference type="Pfam" id="PF18475">
    <property type="entry name" value="PIN7"/>
    <property type="match status" value="1"/>
</dbReference>
<protein>
    <recommendedName>
        <fullName evidence="2">PIN-like domain-containing protein</fullName>
    </recommendedName>
</protein>
<dbReference type="RefSeq" id="WP_230314517.1">
    <property type="nucleotide sequence ID" value="NZ_CBTK010000308.1"/>
</dbReference>
<evidence type="ECO:0000313" key="3">
    <source>
        <dbReference type="EMBL" id="CDH47680.1"/>
    </source>
</evidence>